<evidence type="ECO:0000313" key="3">
    <source>
        <dbReference type="Proteomes" id="UP000366819"/>
    </source>
</evidence>
<dbReference type="EMBL" id="CABPSN010000012">
    <property type="protein sequence ID" value="VVE57163.1"/>
    <property type="molecule type" value="Genomic_DNA"/>
</dbReference>
<protein>
    <submittedName>
        <fullName evidence="2">Uncharacterized protein</fullName>
    </submittedName>
</protein>
<feature type="region of interest" description="Disordered" evidence="1">
    <location>
        <begin position="53"/>
        <end position="93"/>
    </location>
</feature>
<feature type="compositionally biased region" description="Gly residues" evidence="1">
    <location>
        <begin position="83"/>
        <end position="93"/>
    </location>
</feature>
<dbReference type="RefSeq" id="WP_150578446.1">
    <property type="nucleotide sequence ID" value="NZ_CABPSN010000012.1"/>
</dbReference>
<reference evidence="2 3" key="1">
    <citation type="submission" date="2019-08" db="EMBL/GenBank/DDBJ databases">
        <authorList>
            <person name="Peeters C."/>
        </authorList>
    </citation>
    <scope>NUCLEOTIDE SEQUENCE [LARGE SCALE GENOMIC DNA]</scope>
    <source>
        <strain evidence="2 3">LMG 31011</strain>
    </source>
</reference>
<evidence type="ECO:0000256" key="1">
    <source>
        <dbReference type="SAM" id="MobiDB-lite"/>
    </source>
</evidence>
<dbReference type="AlphaFoldDB" id="A0A5E4ZAH7"/>
<name>A0A5E4ZAH7_9BURK</name>
<gene>
    <name evidence="2" type="ORF">PAQ31011_05188</name>
</gene>
<accession>A0A5E4ZAH7</accession>
<keyword evidence="3" id="KW-1185">Reference proteome</keyword>
<evidence type="ECO:0000313" key="2">
    <source>
        <dbReference type="EMBL" id="VVE57163.1"/>
    </source>
</evidence>
<dbReference type="Proteomes" id="UP000366819">
    <property type="component" value="Unassembled WGS sequence"/>
</dbReference>
<proteinExistence type="predicted"/>
<sequence length="93" mass="10235">MPFMLKYLLAQIQSVYAASRRKPTRRHQANVPATEKFVAPKIIGWDRIAEGKPSERNGFGCKPDLGFDPRSTSSQSRHISGGTSSGFGHGRGF</sequence>
<organism evidence="2 3">
    <name type="scientific">Pandoraea aquatica</name>
    <dbReference type="NCBI Taxonomy" id="2508290"/>
    <lineage>
        <taxon>Bacteria</taxon>
        <taxon>Pseudomonadati</taxon>
        <taxon>Pseudomonadota</taxon>
        <taxon>Betaproteobacteria</taxon>
        <taxon>Burkholderiales</taxon>
        <taxon>Burkholderiaceae</taxon>
        <taxon>Pandoraea</taxon>
    </lineage>
</organism>